<accession>A0AB39CEI6</accession>
<reference evidence="1" key="1">
    <citation type="submission" date="2024-07" db="EMBL/GenBank/DDBJ databases">
        <authorList>
            <person name="Bringhurst R.M."/>
            <person name="Homer T.E."/>
        </authorList>
    </citation>
    <scope>NUCLEOTIDE SEQUENCE</scope>
</reference>
<dbReference type="EMBL" id="PQ015379">
    <property type="protein sequence ID" value="XDJ15323.1"/>
    <property type="molecule type" value="Genomic_DNA"/>
</dbReference>
<protein>
    <submittedName>
        <fullName evidence="1">Uncharacterized protein</fullName>
    </submittedName>
</protein>
<name>A0AB39CEI6_9VIRU</name>
<proteinExistence type="predicted"/>
<organism evidence="1">
    <name type="scientific">Pseudomonas phage HRDY3</name>
    <dbReference type="NCBI Taxonomy" id="3236930"/>
    <lineage>
        <taxon>Viruses</taxon>
    </lineage>
</organism>
<sequence length="151" mass="17668">MKIGKQYPITMDVNRRDIEFDDRAETHDQHGDYNLEIVLRDEACRRKFATVMIPAGRMMAALGNRSHVPCTIEFEQHFLLFGKSRETKTIWIKEQKKLGADKKPKIPAKYEAEGWAYYDGYGSSRSGEMRDGQWHYPCTLQRFVDEDSEDQ</sequence>
<evidence type="ECO:0000313" key="1">
    <source>
        <dbReference type="EMBL" id="XDJ15323.1"/>
    </source>
</evidence>